<keyword evidence="2" id="KW-1185">Reference proteome</keyword>
<proteinExistence type="predicted"/>
<evidence type="ECO:0000313" key="1">
    <source>
        <dbReference type="EMBL" id="KAF0457500.1"/>
    </source>
</evidence>
<evidence type="ECO:0000313" key="2">
    <source>
        <dbReference type="Proteomes" id="UP000439903"/>
    </source>
</evidence>
<dbReference type="OrthoDB" id="2434816at2759"/>
<organism evidence="1 2">
    <name type="scientific">Gigaspora margarita</name>
    <dbReference type="NCBI Taxonomy" id="4874"/>
    <lineage>
        <taxon>Eukaryota</taxon>
        <taxon>Fungi</taxon>
        <taxon>Fungi incertae sedis</taxon>
        <taxon>Mucoromycota</taxon>
        <taxon>Glomeromycotina</taxon>
        <taxon>Glomeromycetes</taxon>
        <taxon>Diversisporales</taxon>
        <taxon>Gigasporaceae</taxon>
        <taxon>Gigaspora</taxon>
    </lineage>
</organism>
<comment type="caution">
    <text evidence="1">The sequence shown here is derived from an EMBL/GenBank/DDBJ whole genome shotgun (WGS) entry which is preliminary data.</text>
</comment>
<dbReference type="AlphaFoldDB" id="A0A8H3XGC9"/>
<sequence>MDEKFLLKCFLTYLKSCEKELLELYDFFICVQKNSKNKVESCHKILIHKVFFTQIRNIAYLNQQPNEIKILYEDITKNYDKGKLKLLAKEKIIIKFIFTININSLIRDDGVMIQNSKVQQFWTDIAHFEEDKSNSSNDFIQRDILDPFYCLTIDLFHDYNLWKCVLGTNFSQIKFADHSNSITLNNIHKINHATQQSFEDFNTQNPFIDNPDILVDCSPCLNLTLEDEISDKTKSSINEILHSWPEHPTYCSLECKSHFFESSINDNREISDNQIFDQFSLENRQSSDLEKSEGVIISKKKYRKKVDIAISYRIYKGINEKERKTMDIFILYWEK</sequence>
<gene>
    <name evidence="1" type="ORF">F8M41_001178</name>
</gene>
<reference evidence="1 2" key="1">
    <citation type="journal article" date="2019" name="Environ. Microbiol.">
        <title>At the nexus of three kingdoms: the genome of the mycorrhizal fungus Gigaspora margarita provides insights into plant, endobacterial and fungal interactions.</title>
        <authorList>
            <person name="Venice F."/>
            <person name="Ghignone S."/>
            <person name="Salvioli di Fossalunga A."/>
            <person name="Amselem J."/>
            <person name="Novero M."/>
            <person name="Xianan X."/>
            <person name="Sedzielewska Toro K."/>
            <person name="Morin E."/>
            <person name="Lipzen A."/>
            <person name="Grigoriev I.V."/>
            <person name="Henrissat B."/>
            <person name="Martin F.M."/>
            <person name="Bonfante P."/>
        </authorList>
    </citation>
    <scope>NUCLEOTIDE SEQUENCE [LARGE SCALE GENOMIC DNA]</scope>
    <source>
        <strain evidence="1 2">BEG34</strain>
    </source>
</reference>
<protein>
    <submittedName>
        <fullName evidence="1">Uncharacterized protein</fullName>
    </submittedName>
</protein>
<dbReference type="Proteomes" id="UP000439903">
    <property type="component" value="Unassembled WGS sequence"/>
</dbReference>
<dbReference type="EMBL" id="WTPW01001093">
    <property type="protein sequence ID" value="KAF0457500.1"/>
    <property type="molecule type" value="Genomic_DNA"/>
</dbReference>
<accession>A0A8H3XGC9</accession>
<name>A0A8H3XGC9_GIGMA</name>